<feature type="binding site" evidence="13">
    <location>
        <position position="172"/>
    </location>
    <ligand>
        <name>Mg(2+)</name>
        <dbReference type="ChEBI" id="CHEBI:18420"/>
        <label>2</label>
        <note>catalytic</note>
    </ligand>
</feature>
<dbReference type="GO" id="GO:0046872">
    <property type="term" value="F:metal ion binding"/>
    <property type="evidence" value="ECO:0007669"/>
    <property type="project" value="UniProtKB-KW"/>
</dbReference>
<evidence type="ECO:0000256" key="2">
    <source>
        <dbReference type="ARBA" id="ARBA00004123"/>
    </source>
</evidence>
<dbReference type="Gene3D" id="3.30.460.10">
    <property type="entry name" value="Beta Polymerase, domain 2"/>
    <property type="match status" value="1"/>
</dbReference>
<feature type="binding site" evidence="12">
    <location>
        <begin position="252"/>
        <end position="253"/>
    </location>
    <ligand>
        <name>ATP</name>
        <dbReference type="ChEBI" id="CHEBI:30616"/>
    </ligand>
</feature>
<keyword evidence="7 11" id="KW-0547">Nucleotide-binding</keyword>
<dbReference type="Pfam" id="PF20750">
    <property type="entry name" value="PAP_NTPase"/>
    <property type="match status" value="1"/>
</dbReference>
<dbReference type="InterPro" id="IPR007010">
    <property type="entry name" value="PolA_pol_RNA-bd_dom"/>
</dbReference>
<dbReference type="PIRSF" id="PIRSF018425">
    <property type="entry name" value="PolyA_polymerase"/>
    <property type="match status" value="1"/>
</dbReference>
<keyword evidence="4 11" id="KW-0507">mRNA processing</keyword>
<feature type="binding site" evidence="13">
    <location>
        <position position="118"/>
    </location>
    <ligand>
        <name>Mg(2+)</name>
        <dbReference type="ChEBI" id="CHEBI:18420"/>
        <label>2</label>
        <note>catalytic</note>
    </ligand>
</feature>
<organism evidence="18">
    <name type="scientific">Guillardia theta</name>
    <name type="common">Cryptophyte</name>
    <name type="synonym">Cryptomonas phi</name>
    <dbReference type="NCBI Taxonomy" id="55529"/>
    <lineage>
        <taxon>Eukaryota</taxon>
        <taxon>Cryptophyceae</taxon>
        <taxon>Pyrenomonadales</taxon>
        <taxon>Geminigeraceae</taxon>
        <taxon>Guillardia</taxon>
    </lineage>
</organism>
<feature type="compositionally biased region" description="Basic and acidic residues" evidence="14">
    <location>
        <begin position="584"/>
        <end position="593"/>
    </location>
</feature>
<comment type="function">
    <text evidence="11">Polymerase that creates the 3'-poly(A) tail of mRNA's.</text>
</comment>
<feature type="binding site" evidence="13">
    <location>
        <position position="120"/>
    </location>
    <ligand>
        <name>Mg(2+)</name>
        <dbReference type="ChEBI" id="CHEBI:18420"/>
        <label>1</label>
        <note>catalytic</note>
    </ligand>
</feature>
<evidence type="ECO:0000256" key="5">
    <source>
        <dbReference type="ARBA" id="ARBA00022679"/>
    </source>
</evidence>
<dbReference type="AlphaFoldDB" id="A0A7S4P375"/>
<accession>A0A7S4P375</accession>
<keyword evidence="9 13" id="KW-0460">Magnesium</keyword>
<dbReference type="CDD" id="cd05402">
    <property type="entry name" value="NT_PAP_TUTase"/>
    <property type="match status" value="1"/>
</dbReference>
<dbReference type="SUPFAM" id="SSF55003">
    <property type="entry name" value="PAP/Archaeal CCA-adding enzyme, C-terminal domain"/>
    <property type="match status" value="1"/>
</dbReference>
<feature type="binding site" evidence="13">
    <location>
        <position position="120"/>
    </location>
    <ligand>
        <name>Mg(2+)</name>
        <dbReference type="ChEBI" id="CHEBI:18420"/>
        <label>2</label>
        <note>catalytic</note>
    </ligand>
</feature>
<dbReference type="InterPro" id="IPR043519">
    <property type="entry name" value="NT_sf"/>
</dbReference>
<keyword evidence="10 11" id="KW-0539">Nucleus</keyword>
<gene>
    <name evidence="18" type="ORF">GTHE00462_LOCUS28069</name>
</gene>
<dbReference type="GO" id="GO:0006397">
    <property type="term" value="P:mRNA processing"/>
    <property type="evidence" value="ECO:0007669"/>
    <property type="project" value="UniProtKB-KW"/>
</dbReference>
<dbReference type="Gene3D" id="3.30.70.590">
    <property type="entry name" value="Poly(A) polymerase predicted RNA binding domain"/>
    <property type="match status" value="1"/>
</dbReference>
<dbReference type="GO" id="GO:0005524">
    <property type="term" value="F:ATP binding"/>
    <property type="evidence" value="ECO:0007669"/>
    <property type="project" value="UniProtKB-UniRule"/>
</dbReference>
<evidence type="ECO:0000259" key="16">
    <source>
        <dbReference type="Pfam" id="PF04928"/>
    </source>
</evidence>
<dbReference type="GO" id="GO:1990817">
    <property type="term" value="F:poly(A) RNA polymerase activity"/>
    <property type="evidence" value="ECO:0007669"/>
    <property type="project" value="UniProtKB-UniRule"/>
</dbReference>
<protein>
    <recommendedName>
        <fullName evidence="11">Poly(A) polymerase</fullName>
        <ecNumber evidence="11">2.7.7.19</ecNumber>
    </recommendedName>
</protein>
<evidence type="ECO:0000256" key="4">
    <source>
        <dbReference type="ARBA" id="ARBA00022664"/>
    </source>
</evidence>
<dbReference type="EMBL" id="HBKN01035959">
    <property type="protein sequence ID" value="CAE2322292.1"/>
    <property type="molecule type" value="Transcribed_RNA"/>
</dbReference>
<dbReference type="GO" id="GO:0003723">
    <property type="term" value="F:RNA binding"/>
    <property type="evidence" value="ECO:0007669"/>
    <property type="project" value="UniProtKB-UniRule"/>
</dbReference>
<evidence type="ECO:0000313" key="18">
    <source>
        <dbReference type="EMBL" id="CAE2322292.1"/>
    </source>
</evidence>
<reference evidence="18" key="1">
    <citation type="submission" date="2021-01" db="EMBL/GenBank/DDBJ databases">
        <authorList>
            <person name="Corre E."/>
            <person name="Pelletier E."/>
            <person name="Niang G."/>
            <person name="Scheremetjew M."/>
            <person name="Finn R."/>
            <person name="Kale V."/>
            <person name="Holt S."/>
            <person name="Cochrane G."/>
            <person name="Meng A."/>
            <person name="Brown T."/>
            <person name="Cohen L."/>
        </authorList>
    </citation>
    <scope>NUCLEOTIDE SEQUENCE</scope>
    <source>
        <strain evidence="18">CCMP 2712</strain>
    </source>
</reference>
<dbReference type="Pfam" id="PF04928">
    <property type="entry name" value="PAP_central"/>
    <property type="match status" value="1"/>
</dbReference>
<evidence type="ECO:0000256" key="7">
    <source>
        <dbReference type="ARBA" id="ARBA00022741"/>
    </source>
</evidence>
<dbReference type="GO" id="GO:0031123">
    <property type="term" value="P:RNA 3'-end processing"/>
    <property type="evidence" value="ECO:0007669"/>
    <property type="project" value="InterPro"/>
</dbReference>
<feature type="binding site" evidence="12">
    <location>
        <begin position="118"/>
        <end position="120"/>
    </location>
    <ligand>
        <name>ATP</name>
        <dbReference type="ChEBI" id="CHEBI:30616"/>
    </ligand>
</feature>
<feature type="binding site" evidence="13">
    <location>
        <position position="118"/>
    </location>
    <ligand>
        <name>Mg(2+)</name>
        <dbReference type="ChEBI" id="CHEBI:18420"/>
        <label>1</label>
        <note>catalytic</note>
    </ligand>
</feature>
<dbReference type="GO" id="GO:0005634">
    <property type="term" value="C:nucleus"/>
    <property type="evidence" value="ECO:0007669"/>
    <property type="project" value="UniProtKB-SubCell"/>
</dbReference>
<evidence type="ECO:0000256" key="14">
    <source>
        <dbReference type="SAM" id="MobiDB-lite"/>
    </source>
</evidence>
<dbReference type="PANTHER" id="PTHR10682:SF10">
    <property type="entry name" value="POLYNUCLEOTIDE ADENYLYLTRANSFERASE"/>
    <property type="match status" value="1"/>
</dbReference>
<evidence type="ECO:0000259" key="15">
    <source>
        <dbReference type="Pfam" id="PF04926"/>
    </source>
</evidence>
<dbReference type="SUPFAM" id="SSF81631">
    <property type="entry name" value="PAP/OAS1 substrate-binding domain"/>
    <property type="match status" value="1"/>
</dbReference>
<feature type="region of interest" description="Disordered" evidence="14">
    <location>
        <begin position="584"/>
        <end position="613"/>
    </location>
</feature>
<keyword evidence="5 11" id="KW-0808">Transferase</keyword>
<feature type="domain" description="Poly(A) polymerase central" evidence="16">
    <location>
        <begin position="225"/>
        <end position="375"/>
    </location>
</feature>
<evidence type="ECO:0000256" key="10">
    <source>
        <dbReference type="ARBA" id="ARBA00023242"/>
    </source>
</evidence>
<evidence type="ECO:0000256" key="6">
    <source>
        <dbReference type="ARBA" id="ARBA00022723"/>
    </source>
</evidence>
<dbReference type="InterPro" id="IPR011068">
    <property type="entry name" value="NuclTrfase_I-like_C"/>
</dbReference>
<evidence type="ECO:0000256" key="9">
    <source>
        <dbReference type="ARBA" id="ARBA00022842"/>
    </source>
</evidence>
<dbReference type="OMA" id="EWKWPQP"/>
<dbReference type="InterPro" id="IPR048840">
    <property type="entry name" value="PolA_pol_NTPase"/>
</dbReference>
<feature type="domain" description="Poly(A) polymerase RNA-binding" evidence="15">
    <location>
        <begin position="379"/>
        <end position="433"/>
    </location>
</feature>
<evidence type="ECO:0000256" key="13">
    <source>
        <dbReference type="PIRSR" id="PIRSR018425-2"/>
    </source>
</evidence>
<feature type="binding site" evidence="12">
    <location>
        <begin position="105"/>
        <end position="107"/>
    </location>
    <ligand>
        <name>ATP</name>
        <dbReference type="ChEBI" id="CHEBI:30616"/>
    </ligand>
</feature>
<name>A0A7S4P375_GUITH</name>
<comment type="cofactor">
    <cofactor evidence="13">
        <name>Mg(2+)</name>
        <dbReference type="ChEBI" id="CHEBI:18420"/>
    </cofactor>
    <text evidence="13">Binds 2 magnesium ions. Also active with manganese.</text>
</comment>
<comment type="subcellular location">
    <subcellularLocation>
        <location evidence="2 11">Nucleus</location>
    </subcellularLocation>
</comment>
<dbReference type="Gene3D" id="1.10.1410.10">
    <property type="match status" value="1"/>
</dbReference>
<feature type="domain" description="Poly(A) polymerase nucleotidyltransferase" evidence="17">
    <location>
        <begin position="31"/>
        <end position="220"/>
    </location>
</feature>
<evidence type="ECO:0000256" key="8">
    <source>
        <dbReference type="ARBA" id="ARBA00022840"/>
    </source>
</evidence>
<dbReference type="EC" id="2.7.7.19" evidence="11"/>
<evidence type="ECO:0000256" key="12">
    <source>
        <dbReference type="PIRSR" id="PIRSR018425-1"/>
    </source>
</evidence>
<keyword evidence="6 13" id="KW-0479">Metal-binding</keyword>
<evidence type="ECO:0000256" key="3">
    <source>
        <dbReference type="ARBA" id="ARBA00010912"/>
    </source>
</evidence>
<dbReference type="SUPFAM" id="SSF81301">
    <property type="entry name" value="Nucleotidyltransferase"/>
    <property type="match status" value="1"/>
</dbReference>
<comment type="catalytic activity">
    <reaction evidence="11">
        <text>RNA(n) + ATP = RNA(n)-3'-adenine ribonucleotide + diphosphate</text>
        <dbReference type="Rhea" id="RHEA:11332"/>
        <dbReference type="Rhea" id="RHEA-COMP:14527"/>
        <dbReference type="Rhea" id="RHEA-COMP:17347"/>
        <dbReference type="ChEBI" id="CHEBI:30616"/>
        <dbReference type="ChEBI" id="CHEBI:33019"/>
        <dbReference type="ChEBI" id="CHEBI:140395"/>
        <dbReference type="ChEBI" id="CHEBI:173115"/>
        <dbReference type="EC" id="2.7.7.19"/>
    </reaction>
</comment>
<feature type="binding site" evidence="12">
    <location>
        <position position="234"/>
    </location>
    <ligand>
        <name>ATP</name>
        <dbReference type="ChEBI" id="CHEBI:30616"/>
    </ligand>
</feature>
<evidence type="ECO:0000256" key="11">
    <source>
        <dbReference type="PIRNR" id="PIRNR018425"/>
    </source>
</evidence>
<evidence type="ECO:0000256" key="1">
    <source>
        <dbReference type="ARBA" id="ARBA00001936"/>
    </source>
</evidence>
<dbReference type="PANTHER" id="PTHR10682">
    <property type="entry name" value="POLY A POLYMERASE"/>
    <property type="match status" value="1"/>
</dbReference>
<dbReference type="InterPro" id="IPR007012">
    <property type="entry name" value="PolA_pol_cen_dom"/>
</dbReference>
<comment type="cofactor">
    <cofactor evidence="1">
        <name>Mn(2+)</name>
        <dbReference type="ChEBI" id="CHEBI:29035"/>
    </cofactor>
</comment>
<proteinExistence type="inferred from homology"/>
<feature type="binding site" evidence="12">
    <location>
        <position position="172"/>
    </location>
    <ligand>
        <name>ATP</name>
        <dbReference type="ChEBI" id="CHEBI:30616"/>
    </ligand>
</feature>
<dbReference type="InterPro" id="IPR014492">
    <property type="entry name" value="PolyA_polymerase"/>
</dbReference>
<keyword evidence="8 11" id="KW-0067">ATP-binding</keyword>
<feature type="binding site" evidence="12">
    <location>
        <position position="243"/>
    </location>
    <ligand>
        <name>ATP</name>
        <dbReference type="ChEBI" id="CHEBI:30616"/>
    </ligand>
</feature>
<dbReference type="Pfam" id="PF04926">
    <property type="entry name" value="PAP_RNA-bind"/>
    <property type="match status" value="1"/>
</dbReference>
<evidence type="ECO:0000259" key="17">
    <source>
        <dbReference type="Pfam" id="PF20750"/>
    </source>
</evidence>
<comment type="similarity">
    <text evidence="3 11">Belongs to the poly(A) polymerase family.</text>
</comment>
<sequence length="613" mass="69320">MSEDEADAMRWIYKGLGGEKKIEYKVNKKAQPLSFDGPSVADMKLNDKLMETLKQLGAYEDKECNQRREQALENIEKIMKTWTCEICKTKNISLDFDCSCRVVPFGSYCLGVHSHDSDIDLLCIIPEVVNRSEFFSRVPAKLAEVEGITCIKSLADAFVPVIKFQYCGFDIDLGMVRMPCGSIPPDLNIALDRHLLRIEDTKDITCLNGPRVTYELLQRVPNIENFKVLLRAIKLWARRREIYSNIIGFPGGVAWGIMAAQVAQLYPKMCPSLLLEKFFFLYKHWKFEDAIIVAPPEECQAPDGQERYNLHSWDPTRHHFSRRPLTVITPTYPMANSTFNITDSALNVIRNEISRANSLTQGLAQGESSYNDLFEPAMFFKQYGTFVQIEVLGSEKHIEAFSGYVESQIRKLVEKLTTSQLGLYIVHPCTRHFGPIPAEHLGGGDPEDGPWQNIFFYLGLKFDDNLVRHMKASGQSVDFTQPVCSSISLRSAMFPRGDSPSPPSLLPPSSCYSLSFFPCVALVYQLPISCQVKEFLLGIHITDPTQTSISIKVVKRRALPEWVKKEYYSQSKFEGMRLEDEHGELESAKKRALGEASADATSNGRVKKVKKDS</sequence>